<keyword evidence="4" id="KW-0489">Methyltransferase</keyword>
<name>A0A4R6RKC9_9HYPH</name>
<dbReference type="EMBL" id="SNXY01000006">
    <property type="protein sequence ID" value="TDP86924.1"/>
    <property type="molecule type" value="Genomic_DNA"/>
</dbReference>
<dbReference type="RefSeq" id="WP_126536351.1">
    <property type="nucleotide sequence ID" value="NZ_BSPM01000008.1"/>
</dbReference>
<gene>
    <name evidence="4" type="ORF">EDD54_0808</name>
</gene>
<dbReference type="InterPro" id="IPR029063">
    <property type="entry name" value="SAM-dependent_MTases_sf"/>
</dbReference>
<dbReference type="Pfam" id="PF01135">
    <property type="entry name" value="PCMT"/>
    <property type="match status" value="1"/>
</dbReference>
<evidence type="ECO:0000256" key="2">
    <source>
        <dbReference type="ARBA" id="ARBA00013346"/>
    </source>
</evidence>
<dbReference type="AlphaFoldDB" id="A0A4R6RKC9"/>
<dbReference type="GO" id="GO:0004719">
    <property type="term" value="F:protein-L-isoaspartate (D-aspartate) O-methyltransferase activity"/>
    <property type="evidence" value="ECO:0007669"/>
    <property type="project" value="InterPro"/>
</dbReference>
<keyword evidence="5" id="KW-1185">Reference proteome</keyword>
<comment type="caution">
    <text evidence="4">The sequence shown here is derived from an EMBL/GenBank/DDBJ whole genome shotgun (WGS) entry which is preliminary data.</text>
</comment>
<evidence type="ECO:0000313" key="4">
    <source>
        <dbReference type="EMBL" id="TDP86924.1"/>
    </source>
</evidence>
<sequence>MVDLAALRTKMVDGQVRPNDVTDHRIIAAMLEIPREVFVRPADRELAYIDRNLPIGEGRVLLQPMLVAKAIQAADILASDKVLVIGAATGYAAAVAARLAARVVALEADAVIAGAARAALSAAAVYNAEVVVGDLAKGWAAAAPYEVILVAGAVEELPDAIKAQLADGGRLVAFEGTGLSGRAKLYTRSGADVSARTLFNASAPALAAFDRAPAFVF</sequence>
<organism evidence="4 5">
    <name type="scientific">Oharaeibacter diazotrophicus</name>
    <dbReference type="NCBI Taxonomy" id="1920512"/>
    <lineage>
        <taxon>Bacteria</taxon>
        <taxon>Pseudomonadati</taxon>
        <taxon>Pseudomonadota</taxon>
        <taxon>Alphaproteobacteria</taxon>
        <taxon>Hyphomicrobiales</taxon>
        <taxon>Pleomorphomonadaceae</taxon>
        <taxon>Oharaeibacter</taxon>
    </lineage>
</organism>
<dbReference type="GO" id="GO:0005737">
    <property type="term" value="C:cytoplasm"/>
    <property type="evidence" value="ECO:0007669"/>
    <property type="project" value="TreeGrafter"/>
</dbReference>
<dbReference type="Gene3D" id="3.40.50.150">
    <property type="entry name" value="Vaccinia Virus protein VP39"/>
    <property type="match status" value="1"/>
</dbReference>
<evidence type="ECO:0000313" key="5">
    <source>
        <dbReference type="Proteomes" id="UP000294547"/>
    </source>
</evidence>
<dbReference type="PANTHER" id="PTHR11579">
    <property type="entry name" value="PROTEIN-L-ISOASPARTATE O-METHYLTRANSFERASE"/>
    <property type="match status" value="1"/>
</dbReference>
<dbReference type="InterPro" id="IPR000682">
    <property type="entry name" value="PCMT"/>
</dbReference>
<dbReference type="SUPFAM" id="SSF53335">
    <property type="entry name" value="S-adenosyl-L-methionine-dependent methyltransferases"/>
    <property type="match status" value="1"/>
</dbReference>
<dbReference type="OrthoDB" id="9798496at2"/>
<accession>A0A4R6RKC9</accession>
<proteinExistence type="inferred from homology"/>
<evidence type="ECO:0000256" key="3">
    <source>
        <dbReference type="ARBA" id="ARBA00030757"/>
    </source>
</evidence>
<keyword evidence="4" id="KW-0808">Transferase</keyword>
<protein>
    <recommendedName>
        <fullName evidence="2">Protein-L-isoaspartate O-methyltransferase</fullName>
    </recommendedName>
    <alternativeName>
        <fullName evidence="3">Protein L-isoaspartyl methyltransferase</fullName>
    </alternativeName>
</protein>
<comment type="similarity">
    <text evidence="1">Belongs to the methyltransferase superfamily. L-isoaspartyl/D-aspartyl protein methyltransferase family.</text>
</comment>
<reference evidence="4 5" key="1">
    <citation type="submission" date="2019-03" db="EMBL/GenBank/DDBJ databases">
        <title>Genomic Encyclopedia of Type Strains, Phase IV (KMG-IV): sequencing the most valuable type-strain genomes for metagenomic binning, comparative biology and taxonomic classification.</title>
        <authorList>
            <person name="Goeker M."/>
        </authorList>
    </citation>
    <scope>NUCLEOTIDE SEQUENCE [LARGE SCALE GENOMIC DNA]</scope>
    <source>
        <strain evidence="4 5">DSM 102969</strain>
    </source>
</reference>
<dbReference type="Proteomes" id="UP000294547">
    <property type="component" value="Unassembled WGS sequence"/>
</dbReference>
<evidence type="ECO:0000256" key="1">
    <source>
        <dbReference type="ARBA" id="ARBA00005369"/>
    </source>
</evidence>
<dbReference type="GO" id="GO:0032259">
    <property type="term" value="P:methylation"/>
    <property type="evidence" value="ECO:0007669"/>
    <property type="project" value="UniProtKB-KW"/>
</dbReference>
<dbReference type="PANTHER" id="PTHR11579:SF18">
    <property type="entry name" value="PROTEIN-L-ISOASPARTATE O-METHYLTRANSFERASE"/>
    <property type="match status" value="1"/>
</dbReference>